<gene>
    <name evidence="2" type="ORF">SAMN05661093_06534</name>
</gene>
<sequence>MRSRLLELALRKLGQDKRVQRIPANTDARAHRTCSSGVHRSKLQSIVARNVWWRGSAATPTSSRNRSSSRRGSCCGGSTRSQAAASSIANGIPSSRWQIQNKQHLLVPKVIRHRLRLQSRILQRLQLP</sequence>
<protein>
    <submittedName>
        <fullName evidence="2">Uncharacterized protein</fullName>
    </submittedName>
</protein>
<dbReference type="AlphaFoldDB" id="A0A1Y5XWS9"/>
<evidence type="ECO:0000313" key="2">
    <source>
        <dbReference type="EMBL" id="SMD20672.1"/>
    </source>
</evidence>
<evidence type="ECO:0000256" key="1">
    <source>
        <dbReference type="SAM" id="MobiDB-lite"/>
    </source>
</evidence>
<feature type="region of interest" description="Disordered" evidence="1">
    <location>
        <begin position="57"/>
        <end position="80"/>
    </location>
</feature>
<reference evidence="2 3" key="1">
    <citation type="submission" date="2017-04" db="EMBL/GenBank/DDBJ databases">
        <authorList>
            <person name="Afonso C.L."/>
            <person name="Miller P.J."/>
            <person name="Scott M.A."/>
            <person name="Spackman E."/>
            <person name="Goraichik I."/>
            <person name="Dimitrov K.M."/>
            <person name="Suarez D.L."/>
            <person name="Swayne D.E."/>
        </authorList>
    </citation>
    <scope>NUCLEOTIDE SEQUENCE [LARGE SCALE GENOMIC DNA]</scope>
    <source>
        <strain evidence="2 3">DSM 43828</strain>
    </source>
</reference>
<dbReference type="EMBL" id="FWXV01000006">
    <property type="protein sequence ID" value="SMD20672.1"/>
    <property type="molecule type" value="Genomic_DNA"/>
</dbReference>
<accession>A0A1Y5XWS9</accession>
<proteinExistence type="predicted"/>
<name>A0A1Y5XWS9_KIBAR</name>
<keyword evidence="3" id="KW-1185">Reference proteome</keyword>
<evidence type="ECO:0000313" key="3">
    <source>
        <dbReference type="Proteomes" id="UP000192674"/>
    </source>
</evidence>
<dbReference type="Proteomes" id="UP000192674">
    <property type="component" value="Unassembled WGS sequence"/>
</dbReference>
<organism evidence="2 3">
    <name type="scientific">Kibdelosporangium aridum</name>
    <dbReference type="NCBI Taxonomy" id="2030"/>
    <lineage>
        <taxon>Bacteria</taxon>
        <taxon>Bacillati</taxon>
        <taxon>Actinomycetota</taxon>
        <taxon>Actinomycetes</taxon>
        <taxon>Pseudonocardiales</taxon>
        <taxon>Pseudonocardiaceae</taxon>
        <taxon>Kibdelosporangium</taxon>
    </lineage>
</organism>
<feature type="compositionally biased region" description="Low complexity" evidence="1">
    <location>
        <begin position="61"/>
        <end position="80"/>
    </location>
</feature>